<sequence length="81" mass="9402">MTKEPSSEQRSYVITEQISRSRNQIVDRSACVVEFGNEISRADGAPDDNEKKKIAAKLRSILFWKKHVVRIKSFHLWIIQS</sequence>
<accession>A0AAV4VLQ7</accession>
<protein>
    <submittedName>
        <fullName evidence="1">Uncharacterized protein</fullName>
    </submittedName>
</protein>
<comment type="caution">
    <text evidence="1">The sequence shown here is derived from an EMBL/GenBank/DDBJ whole genome shotgun (WGS) entry which is preliminary data.</text>
</comment>
<name>A0AAV4VLQ7_CAEEX</name>
<evidence type="ECO:0000313" key="2">
    <source>
        <dbReference type="Proteomes" id="UP001054945"/>
    </source>
</evidence>
<keyword evidence="2" id="KW-1185">Reference proteome</keyword>
<dbReference type="Proteomes" id="UP001054945">
    <property type="component" value="Unassembled WGS sequence"/>
</dbReference>
<reference evidence="1 2" key="1">
    <citation type="submission" date="2021-06" db="EMBL/GenBank/DDBJ databases">
        <title>Caerostris extrusa draft genome.</title>
        <authorList>
            <person name="Kono N."/>
            <person name="Arakawa K."/>
        </authorList>
    </citation>
    <scope>NUCLEOTIDE SEQUENCE [LARGE SCALE GENOMIC DNA]</scope>
</reference>
<dbReference type="EMBL" id="BPLR01014778">
    <property type="protein sequence ID" value="GIY71287.1"/>
    <property type="molecule type" value="Genomic_DNA"/>
</dbReference>
<evidence type="ECO:0000313" key="1">
    <source>
        <dbReference type="EMBL" id="GIY71287.1"/>
    </source>
</evidence>
<gene>
    <name evidence="1" type="ORF">CEXT_406271</name>
</gene>
<organism evidence="1 2">
    <name type="scientific">Caerostris extrusa</name>
    <name type="common">Bark spider</name>
    <name type="synonym">Caerostris bankana</name>
    <dbReference type="NCBI Taxonomy" id="172846"/>
    <lineage>
        <taxon>Eukaryota</taxon>
        <taxon>Metazoa</taxon>
        <taxon>Ecdysozoa</taxon>
        <taxon>Arthropoda</taxon>
        <taxon>Chelicerata</taxon>
        <taxon>Arachnida</taxon>
        <taxon>Araneae</taxon>
        <taxon>Araneomorphae</taxon>
        <taxon>Entelegynae</taxon>
        <taxon>Araneoidea</taxon>
        <taxon>Araneidae</taxon>
        <taxon>Caerostris</taxon>
    </lineage>
</organism>
<dbReference type="AlphaFoldDB" id="A0AAV4VLQ7"/>
<proteinExistence type="predicted"/>